<comment type="caution">
    <text evidence="2">The sequence shown here is derived from an EMBL/GenBank/DDBJ whole genome shotgun (WGS) entry which is preliminary data.</text>
</comment>
<keyword evidence="1" id="KW-0732">Signal</keyword>
<protein>
    <recommendedName>
        <fullName evidence="4">Lipoprotein</fullName>
    </recommendedName>
</protein>
<dbReference type="PROSITE" id="PS51257">
    <property type="entry name" value="PROKAR_LIPOPROTEIN"/>
    <property type="match status" value="1"/>
</dbReference>
<feature type="signal peptide" evidence="1">
    <location>
        <begin position="1"/>
        <end position="21"/>
    </location>
</feature>
<proteinExistence type="predicted"/>
<evidence type="ECO:0008006" key="4">
    <source>
        <dbReference type="Google" id="ProtNLM"/>
    </source>
</evidence>
<organism evidence="2 3">
    <name type="scientific">Arenimonas soli</name>
    <dbReference type="NCBI Taxonomy" id="2269504"/>
    <lineage>
        <taxon>Bacteria</taxon>
        <taxon>Pseudomonadati</taxon>
        <taxon>Pseudomonadota</taxon>
        <taxon>Gammaproteobacteria</taxon>
        <taxon>Lysobacterales</taxon>
        <taxon>Lysobacteraceae</taxon>
        <taxon>Arenimonas</taxon>
    </lineage>
</organism>
<dbReference type="RefSeq" id="WP_188661796.1">
    <property type="nucleotide sequence ID" value="NZ_BMKC01000001.1"/>
</dbReference>
<name>A0ABQ1HED1_9GAMM</name>
<evidence type="ECO:0000313" key="3">
    <source>
        <dbReference type="Proteomes" id="UP000623419"/>
    </source>
</evidence>
<evidence type="ECO:0000256" key="1">
    <source>
        <dbReference type="SAM" id="SignalP"/>
    </source>
</evidence>
<evidence type="ECO:0000313" key="2">
    <source>
        <dbReference type="EMBL" id="GGA73385.1"/>
    </source>
</evidence>
<accession>A0ABQ1HED1</accession>
<sequence>MKNLIAALLVLLLAGCTATFFETPPLASQGCDPEAVGSWLSVPEESDAEGEHSRLRIDTDCRLLVDEVRGTDVSTSAPVQLHLGQHAGEHYAWFDANWMLEVASADARVEPTDVVVVRYRLRGERLDIWPVNDEAVDRLHDQGRLVRRFEQPEEYEKLRWITGPANPAVLELDGLFGSEPKRFSREERQP</sequence>
<dbReference type="EMBL" id="BMKC01000001">
    <property type="protein sequence ID" value="GGA73385.1"/>
    <property type="molecule type" value="Genomic_DNA"/>
</dbReference>
<gene>
    <name evidence="2" type="ORF">GCM10011521_09440</name>
</gene>
<reference evidence="3" key="1">
    <citation type="journal article" date="2019" name="Int. J. Syst. Evol. Microbiol.">
        <title>The Global Catalogue of Microorganisms (GCM) 10K type strain sequencing project: providing services to taxonomists for standard genome sequencing and annotation.</title>
        <authorList>
            <consortium name="The Broad Institute Genomics Platform"/>
            <consortium name="The Broad Institute Genome Sequencing Center for Infectious Disease"/>
            <person name="Wu L."/>
            <person name="Ma J."/>
        </authorList>
    </citation>
    <scope>NUCLEOTIDE SEQUENCE [LARGE SCALE GENOMIC DNA]</scope>
    <source>
        <strain evidence="3">CGMCC 1.15905</strain>
    </source>
</reference>
<dbReference type="Proteomes" id="UP000623419">
    <property type="component" value="Unassembled WGS sequence"/>
</dbReference>
<feature type="chain" id="PRO_5047204769" description="Lipoprotein" evidence="1">
    <location>
        <begin position="22"/>
        <end position="190"/>
    </location>
</feature>
<keyword evidence="3" id="KW-1185">Reference proteome</keyword>